<dbReference type="SUPFAM" id="SSF52777">
    <property type="entry name" value="CoA-dependent acyltransferases"/>
    <property type="match status" value="1"/>
</dbReference>
<dbReference type="PANTHER" id="PTHR45527">
    <property type="entry name" value="NONRIBOSOMAL PEPTIDE SYNTHETASE"/>
    <property type="match status" value="1"/>
</dbReference>
<gene>
    <name evidence="2" type="ORF">KCH_06390</name>
</gene>
<comment type="caution">
    <text evidence="2">The sequence shown here is derived from an EMBL/GenBank/DDBJ whole genome shotgun (WGS) entry which is preliminary data.</text>
</comment>
<dbReference type="GO" id="GO:0047527">
    <property type="term" value="F:2,3-dihydroxybenzoate-serine ligase activity"/>
    <property type="evidence" value="ECO:0007669"/>
    <property type="project" value="TreeGrafter"/>
</dbReference>
<dbReference type="GO" id="GO:0005829">
    <property type="term" value="C:cytosol"/>
    <property type="evidence" value="ECO:0007669"/>
    <property type="project" value="TreeGrafter"/>
</dbReference>
<dbReference type="Gene3D" id="3.40.50.980">
    <property type="match status" value="1"/>
</dbReference>
<dbReference type="Gene3D" id="3.30.559.30">
    <property type="entry name" value="Nonribosomal peptide synthetase, condensation domain"/>
    <property type="match status" value="1"/>
</dbReference>
<organism evidence="2 3">
    <name type="scientific">Kitasatospora cheerisanensis KCTC 2395</name>
    <dbReference type="NCBI Taxonomy" id="1348663"/>
    <lineage>
        <taxon>Bacteria</taxon>
        <taxon>Bacillati</taxon>
        <taxon>Actinomycetota</taxon>
        <taxon>Actinomycetes</taxon>
        <taxon>Kitasatosporales</taxon>
        <taxon>Streptomycetaceae</taxon>
        <taxon>Kitasatospora</taxon>
    </lineage>
</organism>
<dbReference type="eggNOG" id="COG1020">
    <property type="taxonomic scope" value="Bacteria"/>
</dbReference>
<dbReference type="AlphaFoldDB" id="A0A066ZBE4"/>
<keyword evidence="3" id="KW-1185">Reference proteome</keyword>
<accession>A0A066ZBE4</accession>
<evidence type="ECO:0000259" key="1">
    <source>
        <dbReference type="Pfam" id="PF00668"/>
    </source>
</evidence>
<dbReference type="EMBL" id="JNBY01000025">
    <property type="protein sequence ID" value="KDN87626.1"/>
    <property type="molecule type" value="Genomic_DNA"/>
</dbReference>
<dbReference type="GO" id="GO:0043041">
    <property type="term" value="P:amino acid activation for nonribosomal peptide biosynthetic process"/>
    <property type="evidence" value="ECO:0007669"/>
    <property type="project" value="TreeGrafter"/>
</dbReference>
<sequence>MRSLTEQQAAAAPAALRHRIELSADRTAPVLAAARAARATWAEAAHAALAAYLHRITGTREAVVGMHLMARTAPGTLRVPGMAVNILPLHLPVAPADSFDALLRRAAAELRDVRAHQLHRGEELRRELGLVGGDERLYGPLLNIKPFDLDLDFAGSAGHTVNLASGPVDDFSLSVAKTPDHRLLLDFEANPALYTAAELARHAERSTALLERLAAAPAAPLGELELLPDAERAELLEHWNATAHPVEPGTLATRIAARAAATPDATAVIAPDGTLSYAQLAAKADELARVLAAAGPARTGSSPSPCPAPPG</sequence>
<evidence type="ECO:0000313" key="2">
    <source>
        <dbReference type="EMBL" id="KDN87626.1"/>
    </source>
</evidence>
<dbReference type="GO" id="GO:0031177">
    <property type="term" value="F:phosphopantetheine binding"/>
    <property type="evidence" value="ECO:0007669"/>
    <property type="project" value="TreeGrafter"/>
</dbReference>
<dbReference type="PATRIC" id="fig|1348663.4.peg.608"/>
<dbReference type="InterPro" id="IPR001242">
    <property type="entry name" value="Condensation_dom"/>
</dbReference>
<evidence type="ECO:0000313" key="3">
    <source>
        <dbReference type="Proteomes" id="UP000027178"/>
    </source>
</evidence>
<dbReference type="Proteomes" id="UP000027178">
    <property type="component" value="Unassembled WGS sequence"/>
</dbReference>
<name>A0A066ZBE4_9ACTN</name>
<dbReference type="GO" id="GO:0009366">
    <property type="term" value="C:enterobactin synthetase complex"/>
    <property type="evidence" value="ECO:0007669"/>
    <property type="project" value="TreeGrafter"/>
</dbReference>
<dbReference type="PANTHER" id="PTHR45527:SF1">
    <property type="entry name" value="FATTY ACID SYNTHASE"/>
    <property type="match status" value="1"/>
</dbReference>
<reference evidence="2 3" key="1">
    <citation type="submission" date="2014-05" db="EMBL/GenBank/DDBJ databases">
        <title>Draft Genome Sequence of Kitasatospora cheerisanensis KCTC 2395.</title>
        <authorList>
            <person name="Nam D.H."/>
        </authorList>
    </citation>
    <scope>NUCLEOTIDE SEQUENCE [LARGE SCALE GENOMIC DNA]</scope>
    <source>
        <strain evidence="2 3">KCTC 2395</strain>
    </source>
</reference>
<dbReference type="Pfam" id="PF00668">
    <property type="entry name" value="Condensation"/>
    <property type="match status" value="1"/>
</dbReference>
<dbReference type="HOGENOM" id="CLU_893645_0_0_11"/>
<proteinExistence type="predicted"/>
<protein>
    <recommendedName>
        <fullName evidence="1">Condensation domain-containing protein</fullName>
    </recommendedName>
</protein>
<feature type="domain" description="Condensation" evidence="1">
    <location>
        <begin position="17"/>
        <end position="236"/>
    </location>
</feature>
<dbReference type="SUPFAM" id="SSF56801">
    <property type="entry name" value="Acetyl-CoA synthetase-like"/>
    <property type="match status" value="1"/>
</dbReference>
<dbReference type="GO" id="GO:0009239">
    <property type="term" value="P:enterobactin biosynthetic process"/>
    <property type="evidence" value="ECO:0007669"/>
    <property type="project" value="TreeGrafter"/>
</dbReference>